<keyword evidence="2" id="KW-0812">Transmembrane</keyword>
<evidence type="ECO:0000256" key="2">
    <source>
        <dbReference type="SAM" id="Phobius"/>
    </source>
</evidence>
<sequence>MWQTIKNLWFQDPSGKPVFINETAVRIRAGMLLAIPLYMGLTLWSAIFGGHWIVDGNSLHDTLDTDWDGHIIYTANVIRRTWDYTIQTYVLLYALFEMLSGMFVWSSRLSPTILLSSFLARNHHAVWKPLTPKRYAWLLGSFMIVLCLIFFNPDTFADWVNRILGHAVLPDTSQFMAYWIPLLVFVCIAFMWLEAIIGFCVGCKIHWLLVKLGVHKEECLACNNIDWDEIARRKARKDAESAFQQEARKTPESNSSKSDHA</sequence>
<reference evidence="4 5" key="1">
    <citation type="submission" date="2016-06" db="EMBL/GenBank/DDBJ databases">
        <title>Insight into the functional genes involving in sulfur oxidation in Pearl River water.</title>
        <authorList>
            <person name="Luo J."/>
            <person name="Tan X."/>
            <person name="Lin W."/>
        </authorList>
    </citation>
    <scope>NUCLEOTIDE SEQUENCE [LARGE SCALE GENOMIC DNA]</scope>
    <source>
        <strain evidence="4 5">LS2</strain>
    </source>
</reference>
<keyword evidence="2" id="KW-1133">Transmembrane helix</keyword>
<evidence type="ECO:0000313" key="5">
    <source>
        <dbReference type="Proteomes" id="UP000078596"/>
    </source>
</evidence>
<evidence type="ECO:0000259" key="3">
    <source>
        <dbReference type="Pfam" id="PF14340"/>
    </source>
</evidence>
<feature type="domain" description="DUF4395" evidence="3">
    <location>
        <begin position="87"/>
        <end position="210"/>
    </location>
</feature>
<name>A0A191ZJG6_9GAMM</name>
<accession>A0A191ZJG6</accession>
<dbReference type="KEGG" id="haz:A9404_12075"/>
<dbReference type="InterPro" id="IPR025508">
    <property type="entry name" value="DUF4395"/>
</dbReference>
<evidence type="ECO:0000313" key="4">
    <source>
        <dbReference type="EMBL" id="ANJ68010.1"/>
    </source>
</evidence>
<feature type="region of interest" description="Disordered" evidence="1">
    <location>
        <begin position="238"/>
        <end position="261"/>
    </location>
</feature>
<feature type="transmembrane region" description="Helical" evidence="2">
    <location>
        <begin position="86"/>
        <end position="105"/>
    </location>
</feature>
<organism evidence="4 5">
    <name type="scientific">Halothiobacillus diazotrophicus</name>
    <dbReference type="NCBI Taxonomy" id="1860122"/>
    <lineage>
        <taxon>Bacteria</taxon>
        <taxon>Pseudomonadati</taxon>
        <taxon>Pseudomonadota</taxon>
        <taxon>Gammaproteobacteria</taxon>
        <taxon>Chromatiales</taxon>
        <taxon>Halothiobacillaceae</taxon>
        <taxon>Halothiobacillus</taxon>
    </lineage>
</organism>
<protein>
    <recommendedName>
        <fullName evidence="3">DUF4395 domain-containing protein</fullName>
    </recommendedName>
</protein>
<keyword evidence="2" id="KW-0472">Membrane</keyword>
<dbReference type="Proteomes" id="UP000078596">
    <property type="component" value="Chromosome"/>
</dbReference>
<feature type="transmembrane region" description="Helical" evidence="2">
    <location>
        <begin position="178"/>
        <end position="201"/>
    </location>
</feature>
<dbReference type="Pfam" id="PF14340">
    <property type="entry name" value="DUF4395"/>
    <property type="match status" value="1"/>
</dbReference>
<dbReference type="AlphaFoldDB" id="A0A191ZJG6"/>
<gene>
    <name evidence="4" type="ORF">A9404_12075</name>
</gene>
<feature type="transmembrane region" description="Helical" evidence="2">
    <location>
        <begin position="135"/>
        <end position="152"/>
    </location>
</feature>
<dbReference type="OrthoDB" id="9783675at2"/>
<dbReference type="RefSeq" id="WP_066102015.1">
    <property type="nucleotide sequence ID" value="NZ_CP016027.1"/>
</dbReference>
<dbReference type="EMBL" id="CP016027">
    <property type="protein sequence ID" value="ANJ68010.1"/>
    <property type="molecule type" value="Genomic_DNA"/>
</dbReference>
<proteinExistence type="predicted"/>
<feature type="transmembrane region" description="Helical" evidence="2">
    <location>
        <begin position="31"/>
        <end position="54"/>
    </location>
</feature>
<evidence type="ECO:0000256" key="1">
    <source>
        <dbReference type="SAM" id="MobiDB-lite"/>
    </source>
</evidence>
<keyword evidence="5" id="KW-1185">Reference proteome</keyword>